<evidence type="ECO:0000256" key="2">
    <source>
        <dbReference type="ARBA" id="ARBA00022801"/>
    </source>
</evidence>
<keyword evidence="1" id="KW-0479">Metal-binding</keyword>
<name>A0A6D2KQF9_9BRAS</name>
<gene>
    <name evidence="5" type="ORF">MERR_LOCUS46329</name>
</gene>
<keyword evidence="2" id="KW-0378">Hydrolase</keyword>
<evidence type="ECO:0000313" key="6">
    <source>
        <dbReference type="Proteomes" id="UP000467841"/>
    </source>
</evidence>
<dbReference type="SUPFAM" id="SSF53098">
    <property type="entry name" value="Ribonuclease H-like"/>
    <property type="match status" value="1"/>
</dbReference>
<dbReference type="Proteomes" id="UP000467841">
    <property type="component" value="Unassembled WGS sequence"/>
</dbReference>
<feature type="domain" description="Reverse transcriptase Ty1/copia-type" evidence="3">
    <location>
        <begin position="177"/>
        <end position="349"/>
    </location>
</feature>
<comment type="caution">
    <text evidence="5">The sequence shown here is derived from an EMBL/GenBank/DDBJ whole genome shotgun (WGS) entry which is preliminary data.</text>
</comment>
<dbReference type="SUPFAM" id="SSF56672">
    <property type="entry name" value="DNA/RNA polymerases"/>
    <property type="match status" value="1"/>
</dbReference>
<accession>A0A6D2KQF9</accession>
<protein>
    <submittedName>
        <fullName evidence="5">Uncharacterized protein</fullName>
    </submittedName>
</protein>
<dbReference type="InterPro" id="IPR012337">
    <property type="entry name" value="RNaseH-like_sf"/>
</dbReference>
<dbReference type="InterPro" id="IPR057670">
    <property type="entry name" value="SH3_retrovirus"/>
</dbReference>
<dbReference type="Pfam" id="PF25597">
    <property type="entry name" value="SH3_retrovirus"/>
    <property type="match status" value="1"/>
</dbReference>
<dbReference type="OrthoDB" id="413361at2759"/>
<dbReference type="EMBL" id="CACVBM020001751">
    <property type="protein sequence ID" value="CAA7059093.1"/>
    <property type="molecule type" value="Genomic_DNA"/>
</dbReference>
<evidence type="ECO:0000313" key="5">
    <source>
        <dbReference type="EMBL" id="CAA7059093.1"/>
    </source>
</evidence>
<sequence length="357" mass="41354">MKQMHIPNYLWGEAVRHSTYLLNRIATRTLVDMTPYEVFHGKKPNVNHLRVFGCIAYARIERPQLKKLDDRSRMLVHLGTEPGSKAYRLLDPQTRKITVSRDVVFDETKGWNWSHTKHQESGDDFTLVTGSFGESKDRETGESSKGKEIVESCFKEPQESKEWMRACEDEISSIEKNNTWDLVELPYGAKPIGLKWVFKLKRNSDGSINKYKSRLVAKGYVQRYGIDFEEVFAPVARLETIRFLISLAATSGWEIYHLDVKTAFLHGELKETVYVKQPVGFEVKGREGKVYKLNKALYGLRQAPRAWNHKLNQILMELRFAKCSKEPSVYRKVSGDNLLLIAVYVDDLCYRNEQENH</sequence>
<reference evidence="5" key="1">
    <citation type="submission" date="2020-01" db="EMBL/GenBank/DDBJ databases">
        <authorList>
            <person name="Mishra B."/>
        </authorList>
    </citation>
    <scope>NUCLEOTIDE SEQUENCE [LARGE SCALE GENOMIC DNA]</scope>
</reference>
<dbReference type="Pfam" id="PF07727">
    <property type="entry name" value="RVT_2"/>
    <property type="match status" value="1"/>
</dbReference>
<evidence type="ECO:0000256" key="1">
    <source>
        <dbReference type="ARBA" id="ARBA00022723"/>
    </source>
</evidence>
<evidence type="ECO:0000259" key="4">
    <source>
        <dbReference type="Pfam" id="PF25597"/>
    </source>
</evidence>
<dbReference type="InterPro" id="IPR013103">
    <property type="entry name" value="RVT_2"/>
</dbReference>
<proteinExistence type="predicted"/>
<dbReference type="GO" id="GO:0046872">
    <property type="term" value="F:metal ion binding"/>
    <property type="evidence" value="ECO:0007669"/>
    <property type="project" value="UniProtKB-KW"/>
</dbReference>
<dbReference type="AlphaFoldDB" id="A0A6D2KQF9"/>
<evidence type="ECO:0000259" key="3">
    <source>
        <dbReference type="Pfam" id="PF07727"/>
    </source>
</evidence>
<dbReference type="InterPro" id="IPR039537">
    <property type="entry name" value="Retrotran_Ty1/copia-like"/>
</dbReference>
<dbReference type="PANTHER" id="PTHR42648">
    <property type="entry name" value="TRANSPOSASE, PUTATIVE-RELATED"/>
    <property type="match status" value="1"/>
</dbReference>
<dbReference type="GO" id="GO:0016787">
    <property type="term" value="F:hydrolase activity"/>
    <property type="evidence" value="ECO:0007669"/>
    <property type="project" value="UniProtKB-KW"/>
</dbReference>
<keyword evidence="6" id="KW-1185">Reference proteome</keyword>
<organism evidence="5 6">
    <name type="scientific">Microthlaspi erraticum</name>
    <dbReference type="NCBI Taxonomy" id="1685480"/>
    <lineage>
        <taxon>Eukaryota</taxon>
        <taxon>Viridiplantae</taxon>
        <taxon>Streptophyta</taxon>
        <taxon>Embryophyta</taxon>
        <taxon>Tracheophyta</taxon>
        <taxon>Spermatophyta</taxon>
        <taxon>Magnoliopsida</taxon>
        <taxon>eudicotyledons</taxon>
        <taxon>Gunneridae</taxon>
        <taxon>Pentapetalae</taxon>
        <taxon>rosids</taxon>
        <taxon>malvids</taxon>
        <taxon>Brassicales</taxon>
        <taxon>Brassicaceae</taxon>
        <taxon>Coluteocarpeae</taxon>
        <taxon>Microthlaspi</taxon>
    </lineage>
</organism>
<dbReference type="InterPro" id="IPR043502">
    <property type="entry name" value="DNA/RNA_pol_sf"/>
</dbReference>
<dbReference type="PANTHER" id="PTHR42648:SF25">
    <property type="entry name" value="RNA-DIRECTED DNA POLYMERASE"/>
    <property type="match status" value="1"/>
</dbReference>
<feature type="domain" description="Retroviral polymerase SH3-like" evidence="4">
    <location>
        <begin position="54"/>
        <end position="117"/>
    </location>
</feature>